<dbReference type="Gene3D" id="3.30.1330.40">
    <property type="entry name" value="RutC-like"/>
    <property type="match status" value="1"/>
</dbReference>
<dbReference type="InterPro" id="IPR035959">
    <property type="entry name" value="RutC-like_sf"/>
</dbReference>
<dbReference type="PANTHER" id="PTHR11803:SF44">
    <property type="entry name" value="RUTC FAMILY PROTEIN YJGH"/>
    <property type="match status" value="1"/>
</dbReference>
<protein>
    <submittedName>
        <fullName evidence="1">RidA family protein</fullName>
    </submittedName>
</protein>
<dbReference type="InterPro" id="IPR006175">
    <property type="entry name" value="YjgF/YER057c/UK114"/>
</dbReference>
<proteinExistence type="predicted"/>
<reference evidence="1 2" key="1">
    <citation type="submission" date="2021-02" db="EMBL/GenBank/DDBJ databases">
        <title>De Novo genome assembly of isolated myxobacteria.</title>
        <authorList>
            <person name="Stevens D.C."/>
        </authorList>
    </citation>
    <scope>NUCLEOTIDE SEQUENCE [LARGE SCALE GENOMIC DNA]</scope>
    <source>
        <strain evidence="1 2">SCHIC003</strain>
    </source>
</reference>
<dbReference type="RefSeq" id="WP_206712556.1">
    <property type="nucleotide sequence ID" value="NZ_CP071091.1"/>
</dbReference>
<keyword evidence="2" id="KW-1185">Reference proteome</keyword>
<gene>
    <name evidence="1" type="ORF">JY572_20345</name>
</gene>
<dbReference type="PANTHER" id="PTHR11803">
    <property type="entry name" value="2-IMINOBUTANOATE/2-IMINOPROPANOATE DEAMINASE RIDA"/>
    <property type="match status" value="1"/>
</dbReference>
<sequence>MTTHGRMIPGAQAPGGGYVHSYEVVTPARLFHISGQIPTRADGTVPDTFDAQCRQVWANLEAVLTVSGLELRHLVKVTTFLSRREHRDANSAIRREVLGAHEPALTVIITGIYDEAWLLEIEAIAAAPL</sequence>
<dbReference type="SUPFAM" id="SSF55298">
    <property type="entry name" value="YjgF-like"/>
    <property type="match status" value="1"/>
</dbReference>
<name>A0ABX7MZJ3_9BACT</name>
<dbReference type="Proteomes" id="UP000663090">
    <property type="component" value="Chromosome"/>
</dbReference>
<accession>A0ABX7MZJ3</accession>
<organism evidence="1 2">
    <name type="scientific">Myxococcus landrumensis</name>
    <dbReference type="NCBI Taxonomy" id="2813577"/>
    <lineage>
        <taxon>Bacteria</taxon>
        <taxon>Pseudomonadati</taxon>
        <taxon>Myxococcota</taxon>
        <taxon>Myxococcia</taxon>
        <taxon>Myxococcales</taxon>
        <taxon>Cystobacterineae</taxon>
        <taxon>Myxococcaceae</taxon>
        <taxon>Myxococcus</taxon>
    </lineage>
</organism>
<evidence type="ECO:0000313" key="1">
    <source>
        <dbReference type="EMBL" id="QSQ10789.1"/>
    </source>
</evidence>
<evidence type="ECO:0000313" key="2">
    <source>
        <dbReference type="Proteomes" id="UP000663090"/>
    </source>
</evidence>
<dbReference type="EMBL" id="CP071091">
    <property type="protein sequence ID" value="QSQ10789.1"/>
    <property type="molecule type" value="Genomic_DNA"/>
</dbReference>
<dbReference type="CDD" id="cd00448">
    <property type="entry name" value="YjgF_YER057c_UK114_family"/>
    <property type="match status" value="1"/>
</dbReference>
<dbReference type="Pfam" id="PF01042">
    <property type="entry name" value="Ribonuc_L-PSP"/>
    <property type="match status" value="1"/>
</dbReference>